<dbReference type="PANTHER" id="PTHR46328">
    <property type="entry name" value="FAR-RED IMPAIRED RESPONSIVE (FAR1) FAMILY PROTEIN-RELATED"/>
    <property type="match status" value="1"/>
</dbReference>
<name>A0A5A7QU81_STRAF</name>
<dbReference type="EMBL" id="BKCP01007959">
    <property type="protein sequence ID" value="GER47481.1"/>
    <property type="molecule type" value="Genomic_DNA"/>
</dbReference>
<keyword evidence="3" id="KW-1185">Reference proteome</keyword>
<feature type="domain" description="FAR1" evidence="1">
    <location>
        <begin position="80"/>
        <end position="156"/>
    </location>
</feature>
<comment type="caution">
    <text evidence="2">The sequence shown here is derived from an EMBL/GenBank/DDBJ whole genome shotgun (WGS) entry which is preliminary data.</text>
</comment>
<protein>
    <submittedName>
        <fullName evidence="2">FAR1-related protein</fullName>
    </submittedName>
</protein>
<sequence>MNVMQILFRGTHTLYCFRTVAPHKMMESNVAQTGTPSSCTGRQQISITPGGTRYWIPQCDDPLKPYKGQKFRTLNDAIIFYKTYAYAVGFDVRQSTLIKARDNKTILWKYMVCSREGYKHNTHAVHSAPIPTDGHVKRRRVSNRVGCVARIVLRVDGLNGCLMHRYT</sequence>
<gene>
    <name evidence="2" type="ORF">STAS_24593</name>
</gene>
<dbReference type="OrthoDB" id="1487673at2759"/>
<accession>A0A5A7QU81</accession>
<dbReference type="InterPro" id="IPR004330">
    <property type="entry name" value="FAR1_DNA_bnd_dom"/>
</dbReference>
<dbReference type="AlphaFoldDB" id="A0A5A7QU81"/>
<proteinExistence type="predicted"/>
<dbReference type="Pfam" id="PF03101">
    <property type="entry name" value="FAR1"/>
    <property type="match status" value="1"/>
</dbReference>
<organism evidence="2 3">
    <name type="scientific">Striga asiatica</name>
    <name type="common">Asiatic witchweed</name>
    <name type="synonym">Buchnera asiatica</name>
    <dbReference type="NCBI Taxonomy" id="4170"/>
    <lineage>
        <taxon>Eukaryota</taxon>
        <taxon>Viridiplantae</taxon>
        <taxon>Streptophyta</taxon>
        <taxon>Embryophyta</taxon>
        <taxon>Tracheophyta</taxon>
        <taxon>Spermatophyta</taxon>
        <taxon>Magnoliopsida</taxon>
        <taxon>eudicotyledons</taxon>
        <taxon>Gunneridae</taxon>
        <taxon>Pentapetalae</taxon>
        <taxon>asterids</taxon>
        <taxon>lamiids</taxon>
        <taxon>Lamiales</taxon>
        <taxon>Orobanchaceae</taxon>
        <taxon>Buchnereae</taxon>
        <taxon>Striga</taxon>
    </lineage>
</organism>
<reference evidence="3" key="1">
    <citation type="journal article" date="2019" name="Curr. Biol.">
        <title>Genome Sequence of Striga asiatica Provides Insight into the Evolution of Plant Parasitism.</title>
        <authorList>
            <person name="Yoshida S."/>
            <person name="Kim S."/>
            <person name="Wafula E.K."/>
            <person name="Tanskanen J."/>
            <person name="Kim Y.M."/>
            <person name="Honaas L."/>
            <person name="Yang Z."/>
            <person name="Spallek T."/>
            <person name="Conn C.E."/>
            <person name="Ichihashi Y."/>
            <person name="Cheong K."/>
            <person name="Cui S."/>
            <person name="Der J.P."/>
            <person name="Gundlach H."/>
            <person name="Jiao Y."/>
            <person name="Hori C."/>
            <person name="Ishida J.K."/>
            <person name="Kasahara H."/>
            <person name="Kiba T."/>
            <person name="Kim M.S."/>
            <person name="Koo N."/>
            <person name="Laohavisit A."/>
            <person name="Lee Y.H."/>
            <person name="Lumba S."/>
            <person name="McCourt P."/>
            <person name="Mortimer J.C."/>
            <person name="Mutuku J.M."/>
            <person name="Nomura T."/>
            <person name="Sasaki-Sekimoto Y."/>
            <person name="Seto Y."/>
            <person name="Wang Y."/>
            <person name="Wakatake T."/>
            <person name="Sakakibara H."/>
            <person name="Demura T."/>
            <person name="Yamaguchi S."/>
            <person name="Yoneyama K."/>
            <person name="Manabe R.I."/>
            <person name="Nelson D.C."/>
            <person name="Schulman A.H."/>
            <person name="Timko M.P."/>
            <person name="dePamphilis C.W."/>
            <person name="Choi D."/>
            <person name="Shirasu K."/>
        </authorList>
    </citation>
    <scope>NUCLEOTIDE SEQUENCE [LARGE SCALE GENOMIC DNA]</scope>
    <source>
        <strain evidence="3">cv. UVA1</strain>
    </source>
</reference>
<evidence type="ECO:0000313" key="2">
    <source>
        <dbReference type="EMBL" id="GER47481.1"/>
    </source>
</evidence>
<evidence type="ECO:0000259" key="1">
    <source>
        <dbReference type="Pfam" id="PF03101"/>
    </source>
</evidence>
<dbReference type="Proteomes" id="UP000325081">
    <property type="component" value="Unassembled WGS sequence"/>
</dbReference>
<dbReference type="PANTHER" id="PTHR46328:SF30">
    <property type="entry name" value="OS04G0641500 PROTEIN"/>
    <property type="match status" value="1"/>
</dbReference>
<evidence type="ECO:0000313" key="3">
    <source>
        <dbReference type="Proteomes" id="UP000325081"/>
    </source>
</evidence>